<dbReference type="AlphaFoldDB" id="A0A0F9LJ87"/>
<evidence type="ECO:0000313" key="1">
    <source>
        <dbReference type="EMBL" id="KKM87296.1"/>
    </source>
</evidence>
<name>A0A0F9LJ87_9ZZZZ</name>
<organism evidence="1">
    <name type="scientific">marine sediment metagenome</name>
    <dbReference type="NCBI Taxonomy" id="412755"/>
    <lineage>
        <taxon>unclassified sequences</taxon>
        <taxon>metagenomes</taxon>
        <taxon>ecological metagenomes</taxon>
    </lineage>
</organism>
<dbReference type="EMBL" id="LAZR01007121">
    <property type="protein sequence ID" value="KKM87296.1"/>
    <property type="molecule type" value="Genomic_DNA"/>
</dbReference>
<protein>
    <submittedName>
        <fullName evidence="1">Uncharacterized protein</fullName>
    </submittedName>
</protein>
<accession>A0A0F9LJ87</accession>
<sequence>MKKLSKPHWMGKLVDPRYIDSMLDDYDPNMAATDPLRVAARAWAEEYIRREVAHSDPEDRDDMAQLGVYLCLFMDGLEAAMRLPRGGR</sequence>
<reference evidence="1" key="1">
    <citation type="journal article" date="2015" name="Nature">
        <title>Complex archaea that bridge the gap between prokaryotes and eukaryotes.</title>
        <authorList>
            <person name="Spang A."/>
            <person name="Saw J.H."/>
            <person name="Jorgensen S.L."/>
            <person name="Zaremba-Niedzwiedzka K."/>
            <person name="Martijn J."/>
            <person name="Lind A.E."/>
            <person name="van Eijk R."/>
            <person name="Schleper C."/>
            <person name="Guy L."/>
            <person name="Ettema T.J."/>
        </authorList>
    </citation>
    <scope>NUCLEOTIDE SEQUENCE</scope>
</reference>
<proteinExistence type="predicted"/>
<gene>
    <name evidence="1" type="ORF">LCGC14_1270270</name>
</gene>
<comment type="caution">
    <text evidence="1">The sequence shown here is derived from an EMBL/GenBank/DDBJ whole genome shotgun (WGS) entry which is preliminary data.</text>
</comment>